<dbReference type="Proteomes" id="UP000069906">
    <property type="component" value="Chromosome"/>
</dbReference>
<dbReference type="KEGG" id="hsf:HLASA_1794"/>
<dbReference type="OrthoDB" id="70008at2157"/>
<keyword evidence="4" id="KW-1185">Reference proteome</keyword>
<gene>
    <name evidence="2" type="ORF">HLASA_1794</name>
    <name evidence="1" type="ORF">HLASF_1808</name>
</gene>
<evidence type="ECO:0000313" key="3">
    <source>
        <dbReference type="Proteomes" id="UP000060390"/>
    </source>
</evidence>
<organism evidence="1 4">
    <name type="scientific">Halanaeroarchaeum sulfurireducens</name>
    <dbReference type="NCBI Taxonomy" id="1604004"/>
    <lineage>
        <taxon>Archaea</taxon>
        <taxon>Methanobacteriati</taxon>
        <taxon>Methanobacteriota</taxon>
        <taxon>Stenosarchaea group</taxon>
        <taxon>Halobacteria</taxon>
        <taxon>Halobacteriales</taxon>
        <taxon>Halobacteriaceae</taxon>
        <taxon>Halanaeroarchaeum</taxon>
    </lineage>
</organism>
<dbReference type="GeneID" id="31401172"/>
<dbReference type="RefSeq" id="WP_050048952.1">
    <property type="nucleotide sequence ID" value="NZ_CP008874.1"/>
</dbReference>
<evidence type="ECO:0000313" key="2">
    <source>
        <dbReference type="EMBL" id="ALG82673.1"/>
    </source>
</evidence>
<proteinExistence type="predicted"/>
<reference evidence="3" key="2">
    <citation type="submission" date="2015-05" db="EMBL/GenBank/DDBJ databases">
        <title>Complete genome sequence of Halanaeroarchaeum sulfurireducens type strain M27-SA2, a sulfate-reducer haloarchaeon from marine anoxic lake Medee.</title>
        <authorList>
            <person name="Messina E."/>
            <person name="Kublanov I.V."/>
            <person name="Toshchakov S."/>
            <person name="Arcadi E."/>
            <person name="La Spada G."/>
            <person name="La Cono V."/>
            <person name="Yakimov M.M."/>
        </authorList>
    </citation>
    <scope>NUCLEOTIDE SEQUENCE [LARGE SCALE GENOMIC DNA]</scope>
    <source>
        <strain evidence="3">M27-SA2</strain>
    </source>
</reference>
<dbReference type="AlphaFoldDB" id="A0A0F7PFH2"/>
<sequence length="61" mass="6718">MSVEGLCQICESEPARHVCERCGTLVCDAHYDRQTGLCVDCARSTGRSPDRDDGRFPTGTR</sequence>
<name>A0A0F7PFH2_9EURY</name>
<accession>A0A0F7PFH2</accession>
<evidence type="ECO:0008006" key="5">
    <source>
        <dbReference type="Google" id="ProtNLM"/>
    </source>
</evidence>
<evidence type="ECO:0000313" key="4">
    <source>
        <dbReference type="Proteomes" id="UP000069906"/>
    </source>
</evidence>
<dbReference type="Proteomes" id="UP000060390">
    <property type="component" value="Chromosome"/>
</dbReference>
<dbReference type="EMBL" id="CP011564">
    <property type="protein sequence ID" value="ALG82673.1"/>
    <property type="molecule type" value="Genomic_DNA"/>
</dbReference>
<dbReference type="HOGENOM" id="CLU_202923_0_0_2"/>
<dbReference type="EMBL" id="CP008874">
    <property type="protein sequence ID" value="AKH98279.1"/>
    <property type="molecule type" value="Genomic_DNA"/>
</dbReference>
<reference evidence="1 4" key="1">
    <citation type="journal article" date="2015" name="ISME J.">
        <title>Elemental sulfur and acetate can support life of a novel strictly anaerobic haloarchaeon.</title>
        <authorList>
            <person name="Sorokin D.Y."/>
            <person name="Kublanov I.V."/>
            <person name="Gavrilov S.N."/>
            <person name="Rojo D."/>
            <person name="Roman P."/>
            <person name="Golyshin P.N."/>
            <person name="Slepak V.Z."/>
            <person name="Smedile F."/>
            <person name="Ferrer M."/>
            <person name="Messina E."/>
            <person name="La Cono V."/>
            <person name="Yakimov M.M."/>
        </authorList>
    </citation>
    <scope>NUCLEOTIDE SEQUENCE [LARGE SCALE GENOMIC DNA]</scope>
    <source>
        <strain evidence="1 4">HSR2</strain>
    </source>
</reference>
<reference evidence="2 3" key="3">
    <citation type="journal article" date="2016" name="Stand. Genomic Sci.">
        <title>Complete genome sequence of 'Halanaeroarchaeum sulfurireducens' M27-SA2, a sulfur-reducing and acetate-oxidizing haloarchaeon from the deep-sea hypersaline anoxic lake Medee.</title>
        <authorList>
            <person name="Messina E."/>
            <person name="Sorokin D.Y."/>
            <person name="Kublanov I.V."/>
            <person name="Toshchakov S."/>
            <person name="Lopatina A."/>
            <person name="Arcadi E."/>
            <person name="Smedile F."/>
            <person name="La Spada G."/>
            <person name="La Cono V."/>
            <person name="Yakimov M.M."/>
        </authorList>
    </citation>
    <scope>NUCLEOTIDE SEQUENCE [LARGE SCALE GENOMIC DNA]</scope>
    <source>
        <strain evidence="2 3">M27-SA2</strain>
    </source>
</reference>
<dbReference type="KEGG" id="hsu:HLASF_1808"/>
<evidence type="ECO:0000313" key="1">
    <source>
        <dbReference type="EMBL" id="AKH98279.1"/>
    </source>
</evidence>
<protein>
    <recommendedName>
        <fullName evidence="5">HIT-type domain-containing protein</fullName>
    </recommendedName>
</protein>